<name>A0A842IL85_9FLAO</name>
<comment type="caution">
    <text evidence="3">The sequence shown here is derived from an EMBL/GenBank/DDBJ whole genome shotgun (WGS) entry which is preliminary data.</text>
</comment>
<protein>
    <submittedName>
        <fullName evidence="3">Uncharacterized protein</fullName>
    </submittedName>
</protein>
<evidence type="ECO:0000313" key="4">
    <source>
        <dbReference type="Proteomes" id="UP000533900"/>
    </source>
</evidence>
<gene>
    <name evidence="3" type="ORF">H7F21_01350</name>
</gene>
<keyword evidence="4" id="KW-1185">Reference proteome</keyword>
<reference evidence="3" key="1">
    <citation type="submission" date="2020-08" db="EMBL/GenBank/DDBJ databases">
        <title>Winogradskyella ouciana sp. nov., isolated from the hadal seawater of the Mariana Trench.</title>
        <authorList>
            <person name="He X."/>
        </authorList>
    </citation>
    <scope>NUCLEOTIDE SEQUENCE [LARGE SCALE GENOMIC DNA]</scope>
    <source>
        <strain evidence="3">KCTC 52348</strain>
    </source>
</reference>
<feature type="coiled-coil region" evidence="1">
    <location>
        <begin position="219"/>
        <end position="246"/>
    </location>
</feature>
<evidence type="ECO:0000256" key="1">
    <source>
        <dbReference type="SAM" id="Coils"/>
    </source>
</evidence>
<keyword evidence="2" id="KW-1133">Transmembrane helix</keyword>
<dbReference type="EMBL" id="JACLCP010000001">
    <property type="protein sequence ID" value="MBC2843720.1"/>
    <property type="molecule type" value="Genomic_DNA"/>
</dbReference>
<proteinExistence type="predicted"/>
<keyword evidence="2" id="KW-0472">Membrane</keyword>
<keyword evidence="2" id="KW-0812">Transmembrane</keyword>
<dbReference type="AlphaFoldDB" id="A0A842IL85"/>
<accession>A0A842IL85</accession>
<dbReference type="Proteomes" id="UP000533900">
    <property type="component" value="Unassembled WGS sequence"/>
</dbReference>
<evidence type="ECO:0000313" key="3">
    <source>
        <dbReference type="EMBL" id="MBC2843720.1"/>
    </source>
</evidence>
<feature type="transmembrane region" description="Helical" evidence="2">
    <location>
        <begin position="21"/>
        <end position="42"/>
    </location>
</feature>
<dbReference type="RefSeq" id="WP_185788592.1">
    <property type="nucleotide sequence ID" value="NZ_JACLCP010000001.1"/>
</dbReference>
<dbReference type="Pfam" id="PF19578">
    <property type="entry name" value="DUF6090"/>
    <property type="match status" value="1"/>
</dbReference>
<keyword evidence="1" id="KW-0175">Coiled coil</keyword>
<organism evidence="3 4">
    <name type="scientific">Winogradskyella flava</name>
    <dbReference type="NCBI Taxonomy" id="1884876"/>
    <lineage>
        <taxon>Bacteria</taxon>
        <taxon>Pseudomonadati</taxon>
        <taxon>Bacteroidota</taxon>
        <taxon>Flavobacteriia</taxon>
        <taxon>Flavobacteriales</taxon>
        <taxon>Flavobacteriaceae</taxon>
        <taxon>Winogradskyella</taxon>
    </lineage>
</organism>
<sequence>MIKFFRKIRQKLLSENKFSKYLIYAIGEIILVVIGILIALGINNWNTENQRKNELTSSLESILEEIAITHSLTTTDLKEIDSVILKTQKSLSILKTKNIDSAYQLKNTLGGLVYLQSFKFELPSTMRFIEDDNSKKLENSELKTLALKLKSEISFLDFYTNYATTQYQSLIEPYVVKNLNHAEIQNSTTSINTGQNIDYADLIKDLELSNILNLKLETDSGALRRVRELNLTLEKLEKEIRKELKK</sequence>
<evidence type="ECO:0000256" key="2">
    <source>
        <dbReference type="SAM" id="Phobius"/>
    </source>
</evidence>
<dbReference type="InterPro" id="IPR045749">
    <property type="entry name" value="DUF6090"/>
</dbReference>